<keyword evidence="4" id="KW-1185">Reference proteome</keyword>
<dbReference type="GO" id="GO:0043123">
    <property type="term" value="P:positive regulation of canonical NF-kappaB signal transduction"/>
    <property type="evidence" value="ECO:0007669"/>
    <property type="project" value="TreeGrafter"/>
</dbReference>
<organism evidence="3 4">
    <name type="scientific">Gadus morhua</name>
    <name type="common">Atlantic cod</name>
    <dbReference type="NCBI Taxonomy" id="8049"/>
    <lineage>
        <taxon>Eukaryota</taxon>
        <taxon>Metazoa</taxon>
        <taxon>Chordata</taxon>
        <taxon>Craniata</taxon>
        <taxon>Vertebrata</taxon>
        <taxon>Euteleostomi</taxon>
        <taxon>Actinopterygii</taxon>
        <taxon>Neopterygii</taxon>
        <taxon>Teleostei</taxon>
        <taxon>Neoteleostei</taxon>
        <taxon>Acanthomorphata</taxon>
        <taxon>Zeiogadaria</taxon>
        <taxon>Gadariae</taxon>
        <taxon>Gadiformes</taxon>
        <taxon>Gadoidei</taxon>
        <taxon>Gadidae</taxon>
        <taxon>Gadus</taxon>
    </lineage>
</organism>
<evidence type="ECO:0000259" key="2">
    <source>
        <dbReference type="PROSITE" id="PS51534"/>
    </source>
</evidence>
<name>A0A8C4YWC8_GADMO</name>
<dbReference type="PANTHER" id="PTHR34257:SF4">
    <property type="entry name" value="ADAPTER PROTEIN CIKS"/>
    <property type="match status" value="1"/>
</dbReference>
<dbReference type="GeneTree" id="ENSGT00940000164609"/>
<dbReference type="AlphaFoldDB" id="A0A8C4YWC8"/>
<sequence>MAPPGGGMGEVSVMTSYPAGLPQGDRTQEIRRTISLPEECRNVFITYSIDTARDMIPFSKFLSDQGFKPAIDIFDNPVRRMDITRWMDSYLNNKSVLIIVVISPKYKEDVEGEGDDEHGLHTKYIHSQIQNEFIRQGSLNFRLVPVLFPSAIKHVPSWLLNTRVYRWPQDTQDLLLRLLREERYITPTLARDLTLTVRPL</sequence>
<feature type="region of interest" description="Disordered" evidence="1">
    <location>
        <begin position="1"/>
        <end position="26"/>
    </location>
</feature>
<evidence type="ECO:0000313" key="4">
    <source>
        <dbReference type="Proteomes" id="UP000694546"/>
    </source>
</evidence>
<dbReference type="PANTHER" id="PTHR34257">
    <property type="entry name" value="ADAPTER PROTEIN CIKS"/>
    <property type="match status" value="1"/>
</dbReference>
<dbReference type="InterPro" id="IPR053047">
    <property type="entry name" value="E3_ubiq_ligase_TRAF3IP2"/>
</dbReference>
<protein>
    <recommendedName>
        <fullName evidence="2">SEFIR domain-containing protein</fullName>
    </recommendedName>
</protein>
<dbReference type="PROSITE" id="PS51534">
    <property type="entry name" value="SEFIR"/>
    <property type="match status" value="1"/>
</dbReference>
<dbReference type="GO" id="GO:0006959">
    <property type="term" value="P:humoral immune response"/>
    <property type="evidence" value="ECO:0007669"/>
    <property type="project" value="TreeGrafter"/>
</dbReference>
<evidence type="ECO:0000256" key="1">
    <source>
        <dbReference type="SAM" id="MobiDB-lite"/>
    </source>
</evidence>
<dbReference type="Pfam" id="PF08357">
    <property type="entry name" value="SEFIR"/>
    <property type="match status" value="1"/>
</dbReference>
<accession>A0A8C4YWC8</accession>
<dbReference type="InterPro" id="IPR013568">
    <property type="entry name" value="SEFIR_dom"/>
</dbReference>
<dbReference type="OMA" id="FEPAIDI"/>
<proteinExistence type="predicted"/>
<reference evidence="3" key="2">
    <citation type="submission" date="2025-09" db="UniProtKB">
        <authorList>
            <consortium name="Ensembl"/>
        </authorList>
    </citation>
    <scope>IDENTIFICATION</scope>
</reference>
<evidence type="ECO:0000313" key="3">
    <source>
        <dbReference type="Ensembl" id="ENSGMOP00000001509.2"/>
    </source>
</evidence>
<reference evidence="3" key="1">
    <citation type="submission" date="2025-08" db="UniProtKB">
        <authorList>
            <consortium name="Ensembl"/>
        </authorList>
    </citation>
    <scope>IDENTIFICATION</scope>
</reference>
<dbReference type="Ensembl" id="ENSGMOT00000001563.2">
    <property type="protein sequence ID" value="ENSGMOP00000001509.2"/>
    <property type="gene ID" value="ENSGMOG00000001451.2"/>
</dbReference>
<feature type="domain" description="SEFIR" evidence="2">
    <location>
        <begin position="40"/>
        <end position="176"/>
    </location>
</feature>
<dbReference type="Proteomes" id="UP000694546">
    <property type="component" value="Chromosome 21"/>
</dbReference>